<gene>
    <name evidence="8 10" type="primary">tmk</name>
    <name evidence="10" type="ORF">AMPC_07810</name>
</gene>
<dbReference type="InterPro" id="IPR018094">
    <property type="entry name" value="Thymidylate_kinase"/>
</dbReference>
<evidence type="ECO:0000313" key="10">
    <source>
        <dbReference type="EMBL" id="BDG07668.1"/>
    </source>
</evidence>
<sequence length="214" mass="22792">MSRGRGKGAGRFLVLEGLDGSGTTTQAERLAQALRARGREVRVTAEPSRGPVGQQARLVLSGRLRGGGGEELDPSALALLFAADRLDHLQAEILPALARGADVVCDRYTLSSLAYQSITTGDMAWVAALNARARPPDLTLFLEVSPRTALARRYAASAEREIFEVPAFQRKVARAYRLALARVEASGERVAVVDGEGTPEAVTAALLESIDGLR</sequence>
<evidence type="ECO:0000256" key="7">
    <source>
        <dbReference type="ARBA" id="ARBA00048743"/>
    </source>
</evidence>
<dbReference type="NCBIfam" id="TIGR00041">
    <property type="entry name" value="DTMP_kinase"/>
    <property type="match status" value="1"/>
</dbReference>
<evidence type="ECO:0000259" key="9">
    <source>
        <dbReference type="Pfam" id="PF02223"/>
    </source>
</evidence>
<dbReference type="EMBL" id="AP025592">
    <property type="protein sequence ID" value="BDG07668.1"/>
    <property type="molecule type" value="Genomic_DNA"/>
</dbReference>
<evidence type="ECO:0000256" key="1">
    <source>
        <dbReference type="ARBA" id="ARBA00009776"/>
    </source>
</evidence>
<accession>A0ABN6N6B6</accession>
<keyword evidence="5 8" id="KW-0418">Kinase</keyword>
<evidence type="ECO:0000256" key="2">
    <source>
        <dbReference type="ARBA" id="ARBA00022679"/>
    </source>
</evidence>
<dbReference type="PROSITE" id="PS01331">
    <property type="entry name" value="THYMIDYLATE_KINASE"/>
    <property type="match status" value="1"/>
</dbReference>
<protein>
    <recommendedName>
        <fullName evidence="8">Thymidylate kinase</fullName>
        <ecNumber evidence="8">2.7.4.9</ecNumber>
    </recommendedName>
    <alternativeName>
        <fullName evidence="8">dTMP kinase</fullName>
    </alternativeName>
</protein>
<keyword evidence="3 8" id="KW-0545">Nucleotide biosynthesis</keyword>
<dbReference type="Proteomes" id="UP001162734">
    <property type="component" value="Chromosome"/>
</dbReference>
<evidence type="ECO:0000313" key="11">
    <source>
        <dbReference type="Proteomes" id="UP001162734"/>
    </source>
</evidence>
<keyword evidence="4 8" id="KW-0547">Nucleotide-binding</keyword>
<dbReference type="InterPro" id="IPR039430">
    <property type="entry name" value="Thymidylate_kin-like_dom"/>
</dbReference>
<dbReference type="CDD" id="cd01672">
    <property type="entry name" value="TMPK"/>
    <property type="match status" value="1"/>
</dbReference>
<evidence type="ECO:0000256" key="8">
    <source>
        <dbReference type="HAMAP-Rule" id="MF_00165"/>
    </source>
</evidence>
<feature type="domain" description="Thymidylate kinase-like" evidence="9">
    <location>
        <begin position="15"/>
        <end position="203"/>
    </location>
</feature>
<comment type="catalytic activity">
    <reaction evidence="7 8">
        <text>dTMP + ATP = dTDP + ADP</text>
        <dbReference type="Rhea" id="RHEA:13517"/>
        <dbReference type="ChEBI" id="CHEBI:30616"/>
        <dbReference type="ChEBI" id="CHEBI:58369"/>
        <dbReference type="ChEBI" id="CHEBI:63528"/>
        <dbReference type="ChEBI" id="CHEBI:456216"/>
        <dbReference type="EC" id="2.7.4.9"/>
    </reaction>
</comment>
<dbReference type="InterPro" id="IPR018095">
    <property type="entry name" value="Thymidylate_kin_CS"/>
</dbReference>
<dbReference type="Pfam" id="PF02223">
    <property type="entry name" value="Thymidylate_kin"/>
    <property type="match status" value="1"/>
</dbReference>
<comment type="function">
    <text evidence="8">Phosphorylation of dTMP to form dTDP in both de novo and salvage pathways of dTTP synthesis.</text>
</comment>
<comment type="similarity">
    <text evidence="1 8">Belongs to the thymidylate kinase family.</text>
</comment>
<dbReference type="Gene3D" id="3.40.50.300">
    <property type="entry name" value="P-loop containing nucleotide triphosphate hydrolases"/>
    <property type="match status" value="1"/>
</dbReference>
<dbReference type="EC" id="2.7.4.9" evidence="8"/>
<dbReference type="SUPFAM" id="SSF52540">
    <property type="entry name" value="P-loop containing nucleoside triphosphate hydrolases"/>
    <property type="match status" value="1"/>
</dbReference>
<name>A0ABN6N6B6_9BACT</name>
<comment type="caution">
    <text evidence="8">Lacks conserved residue(s) required for the propagation of feature annotation.</text>
</comment>
<dbReference type="GO" id="GO:0016301">
    <property type="term" value="F:kinase activity"/>
    <property type="evidence" value="ECO:0007669"/>
    <property type="project" value="UniProtKB-KW"/>
</dbReference>
<organism evidence="10 11">
    <name type="scientific">Anaeromyxobacter paludicola</name>
    <dbReference type="NCBI Taxonomy" id="2918171"/>
    <lineage>
        <taxon>Bacteria</taxon>
        <taxon>Pseudomonadati</taxon>
        <taxon>Myxococcota</taxon>
        <taxon>Myxococcia</taxon>
        <taxon>Myxococcales</taxon>
        <taxon>Cystobacterineae</taxon>
        <taxon>Anaeromyxobacteraceae</taxon>
        <taxon>Anaeromyxobacter</taxon>
    </lineage>
</organism>
<dbReference type="InterPro" id="IPR027417">
    <property type="entry name" value="P-loop_NTPase"/>
</dbReference>
<evidence type="ECO:0000256" key="4">
    <source>
        <dbReference type="ARBA" id="ARBA00022741"/>
    </source>
</evidence>
<proteinExistence type="inferred from homology"/>
<keyword evidence="6 8" id="KW-0067">ATP-binding</keyword>
<dbReference type="PANTHER" id="PTHR10344">
    <property type="entry name" value="THYMIDYLATE KINASE"/>
    <property type="match status" value="1"/>
</dbReference>
<evidence type="ECO:0000256" key="3">
    <source>
        <dbReference type="ARBA" id="ARBA00022727"/>
    </source>
</evidence>
<keyword evidence="2 8" id="KW-0808">Transferase</keyword>
<reference evidence="11" key="1">
    <citation type="journal article" date="2022" name="Int. J. Syst. Evol. Microbiol.">
        <title>Anaeromyxobacter oryzae sp. nov., Anaeromyxobacter diazotrophicus sp. nov. and Anaeromyxobacter paludicola sp. nov., isolated from paddy soils.</title>
        <authorList>
            <person name="Itoh H."/>
            <person name="Xu Z."/>
            <person name="Mise K."/>
            <person name="Masuda Y."/>
            <person name="Ushijima N."/>
            <person name="Hayakawa C."/>
            <person name="Shiratori Y."/>
            <person name="Senoo K."/>
        </authorList>
    </citation>
    <scope>NUCLEOTIDE SEQUENCE [LARGE SCALE GENOMIC DNA]</scope>
    <source>
        <strain evidence="11">Red630</strain>
    </source>
</reference>
<dbReference type="RefSeq" id="WP_248344507.1">
    <property type="nucleotide sequence ID" value="NZ_AP025592.1"/>
</dbReference>
<evidence type="ECO:0000256" key="5">
    <source>
        <dbReference type="ARBA" id="ARBA00022777"/>
    </source>
</evidence>
<dbReference type="PANTHER" id="PTHR10344:SF4">
    <property type="entry name" value="UMP-CMP KINASE 2, MITOCHONDRIAL"/>
    <property type="match status" value="1"/>
</dbReference>
<dbReference type="HAMAP" id="MF_00165">
    <property type="entry name" value="Thymidylate_kinase"/>
    <property type="match status" value="1"/>
</dbReference>
<keyword evidence="11" id="KW-1185">Reference proteome</keyword>
<evidence type="ECO:0000256" key="6">
    <source>
        <dbReference type="ARBA" id="ARBA00022840"/>
    </source>
</evidence>